<evidence type="ECO:0000256" key="2">
    <source>
        <dbReference type="ARBA" id="ARBA00022676"/>
    </source>
</evidence>
<evidence type="ECO:0000313" key="7">
    <source>
        <dbReference type="Proteomes" id="UP000039046"/>
    </source>
</evidence>
<dbReference type="GO" id="GO:0005794">
    <property type="term" value="C:Golgi apparatus"/>
    <property type="evidence" value="ECO:0007669"/>
    <property type="project" value="TreeGrafter"/>
</dbReference>
<dbReference type="Proteomes" id="UP000039046">
    <property type="component" value="Unassembled WGS sequence"/>
</dbReference>
<evidence type="ECO:0000256" key="4">
    <source>
        <dbReference type="SAM" id="MobiDB-lite"/>
    </source>
</evidence>
<name>A0A0A1SIZ5_9HYPO</name>
<evidence type="ECO:0000313" key="6">
    <source>
        <dbReference type="EMBL" id="CEJ80098.1"/>
    </source>
</evidence>
<reference evidence="6 7" key="1">
    <citation type="journal article" date="2015" name="Genome Announc.">
        <title>Draft Genome Sequence and Gene Annotation of the Entomopathogenic Fungus Verticillium hemipterigenum.</title>
        <authorList>
            <person name="Horn F."/>
            <person name="Habel A."/>
            <person name="Scharf D.H."/>
            <person name="Dworschak J."/>
            <person name="Brakhage A.A."/>
            <person name="Guthke R."/>
            <person name="Hertweck C."/>
            <person name="Linde J."/>
        </authorList>
    </citation>
    <scope>NUCLEOTIDE SEQUENCE [LARGE SCALE GENOMIC DNA]</scope>
</reference>
<proteinExistence type="inferred from homology"/>
<dbReference type="PANTHER" id="PTHR31121:SF6">
    <property type="entry name" value="ALPHA-1,2 MANNOSYLTRANSFERASE KTR1"/>
    <property type="match status" value="1"/>
</dbReference>
<dbReference type="Gene3D" id="3.90.550.10">
    <property type="entry name" value="Spore Coat Polysaccharide Biosynthesis Protein SpsA, Chain A"/>
    <property type="match status" value="1"/>
</dbReference>
<dbReference type="AlphaFoldDB" id="A0A0A1SIZ5"/>
<dbReference type="HOGENOM" id="CLU_1038952_0_0_1"/>
<evidence type="ECO:0000256" key="5">
    <source>
        <dbReference type="SAM" id="SignalP"/>
    </source>
</evidence>
<evidence type="ECO:0000256" key="3">
    <source>
        <dbReference type="ARBA" id="ARBA00022679"/>
    </source>
</evidence>
<dbReference type="GO" id="GO:0006487">
    <property type="term" value="P:protein N-linked glycosylation"/>
    <property type="evidence" value="ECO:0007669"/>
    <property type="project" value="TreeGrafter"/>
</dbReference>
<dbReference type="EMBL" id="CDHN01000001">
    <property type="protein sequence ID" value="CEJ80098.1"/>
    <property type="molecule type" value="Genomic_DNA"/>
</dbReference>
<dbReference type="GO" id="GO:0000026">
    <property type="term" value="F:alpha-1,2-mannosyltransferase activity"/>
    <property type="evidence" value="ECO:0007669"/>
    <property type="project" value="TreeGrafter"/>
</dbReference>
<accession>A0A0A1SIZ5</accession>
<keyword evidence="7" id="KW-1185">Reference proteome</keyword>
<evidence type="ECO:0000256" key="1">
    <source>
        <dbReference type="ARBA" id="ARBA00007677"/>
    </source>
</evidence>
<feature type="signal peptide" evidence="5">
    <location>
        <begin position="1"/>
        <end position="31"/>
    </location>
</feature>
<feature type="region of interest" description="Disordered" evidence="4">
    <location>
        <begin position="228"/>
        <end position="268"/>
    </location>
</feature>
<keyword evidence="5" id="KW-0732">Signal</keyword>
<dbReference type="GO" id="GO:0000032">
    <property type="term" value="P:cell wall mannoprotein biosynthetic process"/>
    <property type="evidence" value="ECO:0007669"/>
    <property type="project" value="TreeGrafter"/>
</dbReference>
<sequence>MSIMVSYSWKRIVVHVLACLLLGTLSSRVLSTPHVSAGVINCDAKVAIAVFVHDQNMDSILDSVKRFEDTFNHQCRHDLVFFSSSPLSEDNKQVAANRTRGTCIFETIPVNLWKVDRWSRIEAESTRVSSNNFVLLNNCSTAEADANLPCWSSVSIKSLKRLQQYDWCWKIQVHDVGSVSGLRFEAFKISKAVEPGRSNEASVQSRFINSGSLSDNLRRESSRMPLFEDDGTALGLGRSDNGIPTKKSKQPSLTKSIKSWLSSTTKRG</sequence>
<dbReference type="GO" id="GO:0016020">
    <property type="term" value="C:membrane"/>
    <property type="evidence" value="ECO:0007669"/>
    <property type="project" value="InterPro"/>
</dbReference>
<feature type="chain" id="PRO_5001989263" evidence="5">
    <location>
        <begin position="32"/>
        <end position="268"/>
    </location>
</feature>
<dbReference type="GO" id="GO:0006493">
    <property type="term" value="P:protein O-linked glycosylation"/>
    <property type="evidence" value="ECO:0007669"/>
    <property type="project" value="TreeGrafter"/>
</dbReference>
<keyword evidence="2" id="KW-0328">Glycosyltransferase</keyword>
<dbReference type="Pfam" id="PF01793">
    <property type="entry name" value="Glyco_transf_15"/>
    <property type="match status" value="1"/>
</dbReference>
<organism evidence="6 7">
    <name type="scientific">[Torrubiella] hemipterigena</name>
    <dbReference type="NCBI Taxonomy" id="1531966"/>
    <lineage>
        <taxon>Eukaryota</taxon>
        <taxon>Fungi</taxon>
        <taxon>Dikarya</taxon>
        <taxon>Ascomycota</taxon>
        <taxon>Pezizomycotina</taxon>
        <taxon>Sordariomycetes</taxon>
        <taxon>Hypocreomycetidae</taxon>
        <taxon>Hypocreales</taxon>
        <taxon>Clavicipitaceae</taxon>
        <taxon>Clavicipitaceae incertae sedis</taxon>
        <taxon>'Torrubiella' clade</taxon>
    </lineage>
</organism>
<gene>
    <name evidence="6" type="ORF">VHEMI00303</name>
</gene>
<keyword evidence="3" id="KW-0808">Transferase</keyword>
<dbReference type="SUPFAM" id="SSF53448">
    <property type="entry name" value="Nucleotide-diphospho-sugar transferases"/>
    <property type="match status" value="1"/>
</dbReference>
<dbReference type="STRING" id="1531966.A0A0A1SIZ5"/>
<feature type="compositionally biased region" description="Polar residues" evidence="4">
    <location>
        <begin position="250"/>
        <end position="268"/>
    </location>
</feature>
<dbReference type="OrthoDB" id="202470at2759"/>
<comment type="similarity">
    <text evidence="1">Belongs to the glycosyltransferase 15 family.</text>
</comment>
<dbReference type="InterPro" id="IPR002685">
    <property type="entry name" value="Glyco_trans_15"/>
</dbReference>
<dbReference type="InterPro" id="IPR029044">
    <property type="entry name" value="Nucleotide-diphossugar_trans"/>
</dbReference>
<protein>
    <submittedName>
        <fullName evidence="6">Uncharacterized protein</fullName>
    </submittedName>
</protein>
<dbReference type="PANTHER" id="PTHR31121">
    <property type="entry name" value="ALPHA-1,2 MANNOSYLTRANSFERASE KTR1"/>
    <property type="match status" value="1"/>
</dbReference>